<gene>
    <name evidence="1" type="ORF">ACFSYS_05900</name>
</gene>
<proteinExistence type="predicted"/>
<reference evidence="2" key="1">
    <citation type="journal article" date="2019" name="Int. J. Syst. Evol. Microbiol.">
        <title>The Global Catalogue of Microorganisms (GCM) 10K type strain sequencing project: providing services to taxonomists for standard genome sequencing and annotation.</title>
        <authorList>
            <consortium name="The Broad Institute Genomics Platform"/>
            <consortium name="The Broad Institute Genome Sequencing Center for Infectious Disease"/>
            <person name="Wu L."/>
            <person name="Ma J."/>
        </authorList>
    </citation>
    <scope>NUCLEOTIDE SEQUENCE [LARGE SCALE GENOMIC DNA]</scope>
    <source>
        <strain evidence="2">KCTC 52925</strain>
    </source>
</reference>
<protein>
    <recommendedName>
        <fullName evidence="3">Transposase</fullName>
    </recommendedName>
</protein>
<keyword evidence="2" id="KW-1185">Reference proteome</keyword>
<organism evidence="1 2">
    <name type="scientific">Christiangramia antarctica</name>
    <dbReference type="NCBI Taxonomy" id="2058158"/>
    <lineage>
        <taxon>Bacteria</taxon>
        <taxon>Pseudomonadati</taxon>
        <taxon>Bacteroidota</taxon>
        <taxon>Flavobacteriia</taxon>
        <taxon>Flavobacteriales</taxon>
        <taxon>Flavobacteriaceae</taxon>
        <taxon>Christiangramia</taxon>
    </lineage>
</organism>
<dbReference type="RefSeq" id="WP_251742168.1">
    <property type="nucleotide sequence ID" value="NZ_JBHUOJ010000010.1"/>
</dbReference>
<name>A0ABW5X164_9FLAO</name>
<comment type="caution">
    <text evidence="1">The sequence shown here is derived from an EMBL/GenBank/DDBJ whole genome shotgun (WGS) entry which is preliminary data.</text>
</comment>
<evidence type="ECO:0008006" key="3">
    <source>
        <dbReference type="Google" id="ProtNLM"/>
    </source>
</evidence>
<dbReference type="Proteomes" id="UP001597438">
    <property type="component" value="Unassembled WGS sequence"/>
</dbReference>
<evidence type="ECO:0000313" key="1">
    <source>
        <dbReference type="EMBL" id="MFD2832816.1"/>
    </source>
</evidence>
<evidence type="ECO:0000313" key="2">
    <source>
        <dbReference type="Proteomes" id="UP001597438"/>
    </source>
</evidence>
<dbReference type="EMBL" id="JBHUOJ010000010">
    <property type="protein sequence ID" value="MFD2832816.1"/>
    <property type="molecule type" value="Genomic_DNA"/>
</dbReference>
<accession>A0ABW5X164</accession>
<sequence length="141" mass="16130">MLQDKVIAIYCLIEDLLKGMNHNEHNNRIFTDSQIITAALVSALYFRGNQPLALDYMHSHIFNDVIKKSGFTKRLHKLKETLMFILLRIDRAFKYICCEMEYIIDSFPTKICHNKGLTVANSSGTKNTGDIMPTSRNISMG</sequence>